<dbReference type="InterPro" id="IPR016032">
    <property type="entry name" value="Sig_transdc_resp-reg_C-effctor"/>
</dbReference>
<evidence type="ECO:0000259" key="5">
    <source>
        <dbReference type="PROSITE" id="PS50043"/>
    </source>
</evidence>
<dbReference type="PANTHER" id="PTHR44688:SF16">
    <property type="entry name" value="DNA-BINDING TRANSCRIPTIONAL ACTIVATOR DEVR_DOSR"/>
    <property type="match status" value="1"/>
</dbReference>
<dbReference type="Pfam" id="PF00196">
    <property type="entry name" value="GerE"/>
    <property type="match status" value="1"/>
</dbReference>
<dbReference type="EMBL" id="CP001280">
    <property type="protein sequence ID" value="ACK52254.1"/>
    <property type="molecule type" value="Genomic_DNA"/>
</dbReference>
<dbReference type="SMART" id="SM00421">
    <property type="entry name" value="HTH_LUXR"/>
    <property type="match status" value="1"/>
</dbReference>
<keyword evidence="7" id="KW-1185">Reference proteome</keyword>
<feature type="coiled-coil region" evidence="4">
    <location>
        <begin position="205"/>
        <end position="232"/>
    </location>
</feature>
<dbReference type="InterPro" id="IPR005143">
    <property type="entry name" value="TF_LuxR_autoind-bd_dom"/>
</dbReference>
<dbReference type="Pfam" id="PF03472">
    <property type="entry name" value="Autoind_bind"/>
    <property type="match status" value="1"/>
</dbReference>
<dbReference type="RefSeq" id="WP_012592323.1">
    <property type="nucleotide sequence ID" value="NC_011666.1"/>
</dbReference>
<evidence type="ECO:0000256" key="4">
    <source>
        <dbReference type="SAM" id="Coils"/>
    </source>
</evidence>
<dbReference type="InterPro" id="IPR036388">
    <property type="entry name" value="WH-like_DNA-bd_sf"/>
</dbReference>
<evidence type="ECO:0000313" key="6">
    <source>
        <dbReference type="EMBL" id="ACK52254.1"/>
    </source>
</evidence>
<name>B8ES39_METSB</name>
<dbReference type="PRINTS" id="PR00038">
    <property type="entry name" value="HTHLUXR"/>
</dbReference>
<dbReference type="Proteomes" id="UP000002257">
    <property type="component" value="Chromosome"/>
</dbReference>
<sequence length="238" mass="26353">MNHDLIEQIEGCWADGGLEELLELVCRSYDLFSVIYICPSFIGFSLSAPFIVQPPCRGWADQQKIQSLLSTDPMVRAMSRTVLPMDWAALRQKSAHETGIHFLPGEDGALRQGLTIPVRGPSNSVWGLFIATSNESEICWASRRHELMIDLAHIAHYVHKRACDIHGEGHTIDLSTITRREIEALALVAQGKKPGEIAMLMRISNDTVKAHLDSARDKLQALNRVHAAAKALRAGLIS</sequence>
<feature type="domain" description="HTH luxR-type" evidence="5">
    <location>
        <begin position="170"/>
        <end position="235"/>
    </location>
</feature>
<evidence type="ECO:0000313" key="7">
    <source>
        <dbReference type="Proteomes" id="UP000002257"/>
    </source>
</evidence>
<keyword evidence="1" id="KW-0805">Transcription regulation</keyword>
<organism evidence="6 7">
    <name type="scientific">Methylocella silvestris (strain DSM 15510 / CIP 108128 / LMG 27833 / NCIMB 13906 / BL2)</name>
    <dbReference type="NCBI Taxonomy" id="395965"/>
    <lineage>
        <taxon>Bacteria</taxon>
        <taxon>Pseudomonadati</taxon>
        <taxon>Pseudomonadota</taxon>
        <taxon>Alphaproteobacteria</taxon>
        <taxon>Hyphomicrobiales</taxon>
        <taxon>Beijerinckiaceae</taxon>
        <taxon>Methylocella</taxon>
    </lineage>
</organism>
<dbReference type="InterPro" id="IPR000792">
    <property type="entry name" value="Tscrpt_reg_LuxR_C"/>
</dbReference>
<dbReference type="eggNOG" id="COG2197">
    <property type="taxonomic scope" value="Bacteria"/>
</dbReference>
<dbReference type="SUPFAM" id="SSF75516">
    <property type="entry name" value="Pheromone-binding domain of LuxR-like quorum-sensing transcription factors"/>
    <property type="match status" value="1"/>
</dbReference>
<dbReference type="PANTHER" id="PTHR44688">
    <property type="entry name" value="DNA-BINDING TRANSCRIPTIONAL ACTIVATOR DEVR_DOSR"/>
    <property type="match status" value="1"/>
</dbReference>
<evidence type="ECO:0000256" key="1">
    <source>
        <dbReference type="ARBA" id="ARBA00023015"/>
    </source>
</evidence>
<gene>
    <name evidence="6" type="ordered locus">Msil_3348</name>
</gene>
<dbReference type="AlphaFoldDB" id="B8ES39"/>
<dbReference type="SUPFAM" id="SSF46894">
    <property type="entry name" value="C-terminal effector domain of the bipartite response regulators"/>
    <property type="match status" value="1"/>
</dbReference>
<dbReference type="InterPro" id="IPR036693">
    <property type="entry name" value="TF_LuxR_autoind-bd_dom_sf"/>
</dbReference>
<keyword evidence="3" id="KW-0804">Transcription</keyword>
<dbReference type="Gene3D" id="1.10.10.10">
    <property type="entry name" value="Winged helix-like DNA-binding domain superfamily/Winged helix DNA-binding domain"/>
    <property type="match status" value="1"/>
</dbReference>
<dbReference type="STRING" id="395965.Msil_3348"/>
<dbReference type="Gene3D" id="3.30.450.80">
    <property type="entry name" value="Transcription factor LuxR-like, autoinducer-binding domain"/>
    <property type="match status" value="1"/>
</dbReference>
<dbReference type="GO" id="GO:0006355">
    <property type="term" value="P:regulation of DNA-templated transcription"/>
    <property type="evidence" value="ECO:0007669"/>
    <property type="project" value="InterPro"/>
</dbReference>
<dbReference type="HOGENOM" id="CLU_072786_2_0_5"/>
<protein>
    <submittedName>
        <fullName evidence="6">Transcriptional regulator, LuxR family</fullName>
    </submittedName>
</protein>
<proteinExistence type="predicted"/>
<dbReference type="PROSITE" id="PS50043">
    <property type="entry name" value="HTH_LUXR_2"/>
    <property type="match status" value="1"/>
</dbReference>
<dbReference type="GO" id="GO:0003677">
    <property type="term" value="F:DNA binding"/>
    <property type="evidence" value="ECO:0007669"/>
    <property type="project" value="UniProtKB-KW"/>
</dbReference>
<evidence type="ECO:0000256" key="2">
    <source>
        <dbReference type="ARBA" id="ARBA00023125"/>
    </source>
</evidence>
<dbReference type="CDD" id="cd06170">
    <property type="entry name" value="LuxR_C_like"/>
    <property type="match status" value="1"/>
</dbReference>
<dbReference type="KEGG" id="msl:Msil_3348"/>
<accession>B8ES39</accession>
<reference evidence="6 7" key="1">
    <citation type="journal article" date="2010" name="J. Bacteriol.">
        <title>Complete genome sequence of the aerobic facultative methanotroph Methylocella silvestris BL2.</title>
        <authorList>
            <person name="Chen Y."/>
            <person name="Crombie A."/>
            <person name="Rahman M.T."/>
            <person name="Dedysh S.N."/>
            <person name="Liesack W."/>
            <person name="Stott M.B."/>
            <person name="Alam M."/>
            <person name="Theisen A.R."/>
            <person name="Murrell J.C."/>
            <person name="Dunfield P.F."/>
        </authorList>
    </citation>
    <scope>NUCLEOTIDE SEQUENCE [LARGE SCALE GENOMIC DNA]</scope>
    <source>
        <strain evidence="7">DSM 15510 / CIP 108128 / LMG 27833 / NCIMB 13906 / BL2</strain>
    </source>
</reference>
<keyword evidence="4" id="KW-0175">Coiled coil</keyword>
<keyword evidence="2" id="KW-0238">DNA-binding</keyword>
<evidence type="ECO:0000256" key="3">
    <source>
        <dbReference type="ARBA" id="ARBA00023163"/>
    </source>
</evidence>